<feature type="compositionally biased region" description="Polar residues" evidence="1">
    <location>
        <begin position="41"/>
        <end position="51"/>
    </location>
</feature>
<proteinExistence type="predicted"/>
<gene>
    <name evidence="2" type="ORF">BEU03_01430</name>
</gene>
<feature type="compositionally biased region" description="Basic residues" evidence="1">
    <location>
        <begin position="211"/>
        <end position="229"/>
    </location>
</feature>
<feature type="compositionally biased region" description="Basic and acidic residues" evidence="1">
    <location>
        <begin position="52"/>
        <end position="62"/>
    </location>
</feature>
<feature type="compositionally biased region" description="Polar residues" evidence="1">
    <location>
        <begin position="138"/>
        <end position="159"/>
    </location>
</feature>
<sequence length="229" mass="25128">MAWFGKKKEEKKKFDYSEETKELFAERDAYYAEQRRKLGGSASNPELANQEQESKSPSRKEDLDDLLGESGDFNPYVNKDESAPTSAASIPSSASSSASSSAYVCISCGKEFQEKWGKCPSCGGEMKKAESSLPEPTFQVQETSPVQDASSPVSSNSNVGDPLDDLLGDFSSNTDKNDNDDSSEDLPNNIRMVSDDDGGPSTDFGAQRSSHSNRKKVRKVRKVKRPRKL</sequence>
<name>A0A1J5SMB9_9ARCH</name>
<dbReference type="AlphaFoldDB" id="A0A1J5SMB9"/>
<dbReference type="EMBL" id="MIYV01000026">
    <property type="protein sequence ID" value="OIR09634.1"/>
    <property type="molecule type" value="Genomic_DNA"/>
</dbReference>
<comment type="caution">
    <text evidence="2">The sequence shown here is derived from an EMBL/GenBank/DDBJ whole genome shotgun (WGS) entry which is preliminary data.</text>
</comment>
<feature type="compositionally biased region" description="Low complexity" evidence="1">
    <location>
        <begin position="83"/>
        <end position="99"/>
    </location>
</feature>
<evidence type="ECO:0000256" key="1">
    <source>
        <dbReference type="SAM" id="MobiDB-lite"/>
    </source>
</evidence>
<accession>A0A1J5SMB9</accession>
<protein>
    <submittedName>
        <fullName evidence="2">Uncharacterized protein</fullName>
    </submittedName>
</protein>
<evidence type="ECO:0000313" key="3">
    <source>
        <dbReference type="Proteomes" id="UP000183403"/>
    </source>
</evidence>
<dbReference type="Proteomes" id="UP000183403">
    <property type="component" value="Unassembled WGS sequence"/>
</dbReference>
<organism evidence="2 3">
    <name type="scientific">Marine Group III euryarchaeote CG-Epi6</name>
    <dbReference type="NCBI Taxonomy" id="1889000"/>
    <lineage>
        <taxon>Archaea</taxon>
        <taxon>Methanobacteriati</taxon>
        <taxon>Thermoplasmatota</taxon>
        <taxon>Thermoplasmata</taxon>
        <taxon>Candidatus Thermoprofundales</taxon>
    </lineage>
</organism>
<dbReference type="Gene3D" id="2.20.28.10">
    <property type="match status" value="1"/>
</dbReference>
<reference evidence="2 3" key="1">
    <citation type="submission" date="2016-08" db="EMBL/GenBank/DDBJ databases">
        <title>New Insights into Marine Group III Euryarchaeota, from dark to light.</title>
        <authorList>
            <person name="Haro-Moreno J.M."/>
            <person name="Rodriguez-Valera F."/>
            <person name="Lopez-Garcia P."/>
            <person name="Moreira D."/>
            <person name="Martin-Cuadrado A.B."/>
        </authorList>
    </citation>
    <scope>NUCLEOTIDE SEQUENCE [LARGE SCALE GENOMIC DNA]</scope>
    <source>
        <strain evidence="2">CG-Epi6</strain>
    </source>
</reference>
<evidence type="ECO:0000313" key="2">
    <source>
        <dbReference type="EMBL" id="OIR09634.1"/>
    </source>
</evidence>
<feature type="region of interest" description="Disordered" evidence="1">
    <location>
        <begin position="119"/>
        <end position="229"/>
    </location>
</feature>
<feature type="region of interest" description="Disordered" evidence="1">
    <location>
        <begin position="35"/>
        <end position="99"/>
    </location>
</feature>